<reference evidence="6 7" key="1">
    <citation type="journal article" date="2016" name="Front. Microbiol.">
        <title>Genomic Resource of Rice Seed Associated Bacteria.</title>
        <authorList>
            <person name="Midha S."/>
            <person name="Bansal K."/>
            <person name="Sharma S."/>
            <person name="Kumar N."/>
            <person name="Patil P.P."/>
            <person name="Chaudhry V."/>
            <person name="Patil P.B."/>
        </authorList>
    </citation>
    <scope>NUCLEOTIDE SEQUENCE [LARGE SCALE GENOMIC DNA]</scope>
    <source>
        <strain evidence="6 7">RSA3</strain>
    </source>
</reference>
<dbReference type="EMBL" id="LDRV01000002">
    <property type="protein sequence ID" value="KTS14329.1"/>
    <property type="molecule type" value="Genomic_DNA"/>
</dbReference>
<feature type="signal peptide" evidence="4">
    <location>
        <begin position="1"/>
        <end position="31"/>
    </location>
</feature>
<evidence type="ECO:0000256" key="3">
    <source>
        <dbReference type="ARBA" id="ARBA00022729"/>
    </source>
</evidence>
<evidence type="ECO:0000313" key="7">
    <source>
        <dbReference type="Proteomes" id="UP000072189"/>
    </source>
</evidence>
<protein>
    <recommendedName>
        <fullName evidence="5">SsuA/THI5-like domain-containing protein</fullName>
    </recommendedName>
</protein>
<dbReference type="AlphaFoldDB" id="A0A147FCL5"/>
<comment type="caution">
    <text evidence="6">The sequence shown here is derived from an EMBL/GenBank/DDBJ whole genome shotgun (WGS) entry which is preliminary data.</text>
</comment>
<feature type="domain" description="SsuA/THI5-like" evidence="5">
    <location>
        <begin position="53"/>
        <end position="257"/>
    </location>
</feature>
<dbReference type="SUPFAM" id="SSF53850">
    <property type="entry name" value="Periplasmic binding protein-like II"/>
    <property type="match status" value="1"/>
</dbReference>
<proteinExistence type="inferred from homology"/>
<dbReference type="Proteomes" id="UP000072189">
    <property type="component" value="Unassembled WGS sequence"/>
</dbReference>
<dbReference type="GO" id="GO:0042597">
    <property type="term" value="C:periplasmic space"/>
    <property type="evidence" value="ECO:0007669"/>
    <property type="project" value="UniProtKB-SubCell"/>
</dbReference>
<dbReference type="PATRIC" id="fig|2033.7.peg.1235"/>
<evidence type="ECO:0000313" key="6">
    <source>
        <dbReference type="EMBL" id="KTS14329.1"/>
    </source>
</evidence>
<evidence type="ECO:0000256" key="2">
    <source>
        <dbReference type="ARBA" id="ARBA00010742"/>
    </source>
</evidence>
<comment type="subcellular location">
    <subcellularLocation>
        <location evidence="1">Periplasm</location>
    </subcellularLocation>
</comment>
<name>A0A147FCL5_MICTE</name>
<dbReference type="Gene3D" id="3.40.190.10">
    <property type="entry name" value="Periplasmic binding protein-like II"/>
    <property type="match status" value="2"/>
</dbReference>
<dbReference type="PANTHER" id="PTHR30024:SF47">
    <property type="entry name" value="TAURINE-BINDING PERIPLASMIC PROTEIN"/>
    <property type="match status" value="1"/>
</dbReference>
<keyword evidence="3 4" id="KW-0732">Signal</keyword>
<sequence>MPRRARRLAVAAVAAAALLLAGCSGTSSSSAGGEGGNVAVSLGTQPWIGYGQWYVAQDQGILEKNGVDVDMVQLNTDADKISAFASGQINAANVATHTAMMMKEAGVDLKIVLIEDYSETADAMLAGPDVTSISQLKGKKVAYEQGSTSDLLLHAALDKANLTMSDIQPVPMAASDAAAALISKQVDVAITYEPYITTALEQDSALKPIFSGSDAPGLISDALVVSGKLLSDSPATVQALVDSWGEAVDYYTSDTEAARGVIAKQVGEDASALSSAFDGVRYFDKAENATAFSGEYVSDVLPLAERVATEAGLLTKPVDLTALYDSQFVTN</sequence>
<evidence type="ECO:0000259" key="5">
    <source>
        <dbReference type="Pfam" id="PF09084"/>
    </source>
</evidence>
<dbReference type="PROSITE" id="PS51257">
    <property type="entry name" value="PROKAR_LIPOPROTEIN"/>
    <property type="match status" value="1"/>
</dbReference>
<dbReference type="PANTHER" id="PTHR30024">
    <property type="entry name" value="ALIPHATIC SULFONATES-BINDING PROTEIN-RELATED"/>
    <property type="match status" value="1"/>
</dbReference>
<evidence type="ECO:0000256" key="1">
    <source>
        <dbReference type="ARBA" id="ARBA00004418"/>
    </source>
</evidence>
<dbReference type="InterPro" id="IPR015168">
    <property type="entry name" value="SsuA/THI5"/>
</dbReference>
<accession>A0A147FCL5</accession>
<organism evidence="6 7">
    <name type="scientific">Microbacterium testaceum</name>
    <name type="common">Aureobacterium testaceum</name>
    <name type="synonym">Brevibacterium testaceum</name>
    <dbReference type="NCBI Taxonomy" id="2033"/>
    <lineage>
        <taxon>Bacteria</taxon>
        <taxon>Bacillati</taxon>
        <taxon>Actinomycetota</taxon>
        <taxon>Actinomycetes</taxon>
        <taxon>Micrococcales</taxon>
        <taxon>Microbacteriaceae</taxon>
        <taxon>Microbacterium</taxon>
    </lineage>
</organism>
<evidence type="ECO:0000256" key="4">
    <source>
        <dbReference type="SAM" id="SignalP"/>
    </source>
</evidence>
<feature type="chain" id="PRO_5007545194" description="SsuA/THI5-like domain-containing protein" evidence="4">
    <location>
        <begin position="32"/>
        <end position="331"/>
    </location>
</feature>
<gene>
    <name evidence="6" type="ORF">RSA3_00710</name>
</gene>
<dbReference type="Pfam" id="PF09084">
    <property type="entry name" value="NMT1"/>
    <property type="match status" value="1"/>
</dbReference>
<comment type="similarity">
    <text evidence="2">Belongs to the bacterial solute-binding protein SsuA/TauA family.</text>
</comment>